<evidence type="ECO:0000313" key="12">
    <source>
        <dbReference type="Proteomes" id="UP001187415"/>
    </source>
</evidence>
<feature type="transmembrane region" description="Helical" evidence="8">
    <location>
        <begin position="433"/>
        <end position="453"/>
    </location>
</feature>
<comment type="caution">
    <text evidence="11">The sequence shown here is derived from an EMBL/GenBank/DDBJ whole genome shotgun (WGS) entry which is preliminary data.</text>
</comment>
<accession>A0AA88MDS5</accession>
<feature type="domain" description="Fibronectin type-III" evidence="10">
    <location>
        <begin position="335"/>
        <end position="427"/>
    </location>
</feature>
<dbReference type="SMART" id="SM00060">
    <property type="entry name" value="FN3"/>
    <property type="match status" value="2"/>
</dbReference>
<dbReference type="PANTHER" id="PTHR23037:SF34">
    <property type="entry name" value="THROMBOPOIETIN RECEPTOR ISOFORM X1"/>
    <property type="match status" value="1"/>
</dbReference>
<protein>
    <recommendedName>
        <fullName evidence="10">Fibronectin type-III domain-containing protein</fullName>
    </recommendedName>
</protein>
<dbReference type="InterPro" id="IPR013783">
    <property type="entry name" value="Ig-like_fold"/>
</dbReference>
<evidence type="ECO:0000256" key="6">
    <source>
        <dbReference type="ARBA" id="ARBA00023170"/>
    </source>
</evidence>
<dbReference type="AlphaFoldDB" id="A0AA88MDS5"/>
<keyword evidence="7" id="KW-0325">Glycoprotein</keyword>
<evidence type="ECO:0000256" key="5">
    <source>
        <dbReference type="ARBA" id="ARBA00023136"/>
    </source>
</evidence>
<dbReference type="PROSITE" id="PS50853">
    <property type="entry name" value="FN3"/>
    <property type="match status" value="2"/>
</dbReference>
<dbReference type="InterPro" id="IPR036116">
    <property type="entry name" value="FN3_sf"/>
</dbReference>
<keyword evidence="5 8" id="KW-0472">Membrane</keyword>
<dbReference type="InterPro" id="IPR003961">
    <property type="entry name" value="FN3_dom"/>
</dbReference>
<gene>
    <name evidence="11" type="ORF">Q5P01_015703</name>
</gene>
<keyword evidence="2 8" id="KW-0812">Transmembrane</keyword>
<keyword evidence="6" id="KW-0675">Receptor</keyword>
<keyword evidence="4 8" id="KW-1133">Transmembrane helix</keyword>
<evidence type="ECO:0000256" key="7">
    <source>
        <dbReference type="ARBA" id="ARBA00023180"/>
    </source>
</evidence>
<evidence type="ECO:0000259" key="10">
    <source>
        <dbReference type="PROSITE" id="PS50853"/>
    </source>
</evidence>
<feature type="chain" id="PRO_5041741793" description="Fibronectin type-III domain-containing protein" evidence="9">
    <location>
        <begin position="26"/>
        <end position="644"/>
    </location>
</feature>
<evidence type="ECO:0000256" key="1">
    <source>
        <dbReference type="ARBA" id="ARBA00004479"/>
    </source>
</evidence>
<evidence type="ECO:0000256" key="3">
    <source>
        <dbReference type="ARBA" id="ARBA00022729"/>
    </source>
</evidence>
<evidence type="ECO:0000256" key="8">
    <source>
        <dbReference type="SAM" id="Phobius"/>
    </source>
</evidence>
<name>A0AA88MDS5_CHASR</name>
<feature type="domain" description="Fibronectin type-III" evidence="10">
    <location>
        <begin position="143"/>
        <end position="232"/>
    </location>
</feature>
<dbReference type="Pfam" id="PF09067">
    <property type="entry name" value="EpoR_lig-bind"/>
    <property type="match status" value="1"/>
</dbReference>
<dbReference type="CDD" id="cd00063">
    <property type="entry name" value="FN3"/>
    <property type="match status" value="2"/>
</dbReference>
<evidence type="ECO:0000256" key="4">
    <source>
        <dbReference type="ARBA" id="ARBA00022989"/>
    </source>
</evidence>
<evidence type="ECO:0000313" key="11">
    <source>
        <dbReference type="EMBL" id="KAK2835219.1"/>
    </source>
</evidence>
<dbReference type="SUPFAM" id="SSF49265">
    <property type="entry name" value="Fibronectin type III"/>
    <property type="match status" value="4"/>
</dbReference>
<dbReference type="PANTHER" id="PTHR23037">
    <property type="entry name" value="CYTOKINE RECEPTOR"/>
    <property type="match status" value="1"/>
</dbReference>
<reference evidence="11" key="1">
    <citation type="submission" date="2023-07" db="EMBL/GenBank/DDBJ databases">
        <title>Chromosome-level Genome Assembly of Striped Snakehead (Channa striata).</title>
        <authorList>
            <person name="Liu H."/>
        </authorList>
    </citation>
    <scope>NUCLEOTIDE SEQUENCE</scope>
    <source>
        <strain evidence="11">Gz</strain>
        <tissue evidence="11">Muscle</tissue>
    </source>
</reference>
<dbReference type="Gene3D" id="2.60.40.10">
    <property type="entry name" value="Immunoglobulins"/>
    <property type="match status" value="4"/>
</dbReference>
<dbReference type="GO" id="GO:0009897">
    <property type="term" value="C:external side of plasma membrane"/>
    <property type="evidence" value="ECO:0007669"/>
    <property type="project" value="TreeGrafter"/>
</dbReference>
<comment type="subcellular location">
    <subcellularLocation>
        <location evidence="1">Membrane</location>
        <topology evidence="1">Single-pass type I membrane protein</topology>
    </subcellularLocation>
</comment>
<evidence type="ECO:0000256" key="2">
    <source>
        <dbReference type="ARBA" id="ARBA00022692"/>
    </source>
</evidence>
<keyword evidence="3 9" id="KW-0732">Signal</keyword>
<dbReference type="GO" id="GO:0004896">
    <property type="term" value="F:cytokine receptor activity"/>
    <property type="evidence" value="ECO:0007669"/>
    <property type="project" value="TreeGrafter"/>
</dbReference>
<proteinExistence type="predicted"/>
<keyword evidence="12" id="KW-1185">Reference proteome</keyword>
<dbReference type="EMBL" id="JAUPFM010000012">
    <property type="protein sequence ID" value="KAK2835219.1"/>
    <property type="molecule type" value="Genomic_DNA"/>
</dbReference>
<dbReference type="Proteomes" id="UP001187415">
    <property type="component" value="Unassembled WGS sequence"/>
</dbReference>
<dbReference type="InterPro" id="IPR015152">
    <property type="entry name" value="Growth/epo_recpt_lig-bind"/>
</dbReference>
<organism evidence="11 12">
    <name type="scientific">Channa striata</name>
    <name type="common">Snakehead murrel</name>
    <name type="synonym">Ophicephalus striatus</name>
    <dbReference type="NCBI Taxonomy" id="64152"/>
    <lineage>
        <taxon>Eukaryota</taxon>
        <taxon>Metazoa</taxon>
        <taxon>Chordata</taxon>
        <taxon>Craniata</taxon>
        <taxon>Vertebrata</taxon>
        <taxon>Euteleostomi</taxon>
        <taxon>Actinopterygii</taxon>
        <taxon>Neopterygii</taxon>
        <taxon>Teleostei</taxon>
        <taxon>Neoteleostei</taxon>
        <taxon>Acanthomorphata</taxon>
        <taxon>Anabantaria</taxon>
        <taxon>Anabantiformes</taxon>
        <taxon>Channoidei</taxon>
        <taxon>Channidae</taxon>
        <taxon>Channa</taxon>
    </lineage>
</organism>
<evidence type="ECO:0000256" key="9">
    <source>
        <dbReference type="SAM" id="SignalP"/>
    </source>
</evidence>
<sequence>MKFLCTWETLAVLWIHAGIVPGILCKDGTFSPVSREEVLLLKDEEDPKCFTRTEQDFTCFFESADNGTYDLLYSIERSFPSPKNRCPMSVQGTEEGTFLHICSFPPADVFVYVEIPLDVVKHNTNLSVFNRTVYVEEHMLLDPPFNVSLQQNDAAGQLQVSWCRKGKVYCSNIVHKIRYSTRSLGQVTKEESCLLDDLTPGEEVEVQVALKCALSDKGHWSSWSQPVQARVPQRADDVSLTCYTSDLLNVTCQWNGSTYAAQNEYRLSYKRCLSKTSSCTEWTECLANRHFADRCHFQGDKTGKFLVKLSGAPAPLSRTFYTHKFTLNNSIKTSPPGPLRGALEKGKLCLSWEAPLPFLLAHLRYEVSYQTKEGEAWMMVSLEGPETGTCLEVSAGTHYSVKVRAKPRGPLYSGHWSDWSQVLTGDVPTDTGMLLMLCIPLLMLTTAIILVSVSSSYFSKLKLYFWPPVPNLDKVLQGFLTEINRQKWDPPVTAKQCPEDMPSSVVEIMSEDEVSKLLRPLEESTQLLSPERGFCSRVRADESPGNEVFSDYVTLNKDTVIVCTKGNKYVYEQVGEKVEPVMGDGLLQKGHCSCTDGTGCVPFCLGTEFLNHSYLPIAEAADKFDCKVTATRGPGNLYTNLPCS</sequence>
<feature type="signal peptide" evidence="9">
    <location>
        <begin position="1"/>
        <end position="25"/>
    </location>
</feature>